<protein>
    <recommendedName>
        <fullName evidence="2">histidine kinase</fullName>
        <ecNumber evidence="2">2.7.13.3</ecNumber>
    </recommendedName>
</protein>
<organism evidence="11 12">
    <name type="scientific">Caulobacter vibrioides (strain NA1000 / CB15N)</name>
    <name type="common">Caulobacter crescentus</name>
    <dbReference type="NCBI Taxonomy" id="565050"/>
    <lineage>
        <taxon>Bacteria</taxon>
        <taxon>Pseudomonadati</taxon>
        <taxon>Pseudomonadota</taxon>
        <taxon>Alphaproteobacteria</taxon>
        <taxon>Caulobacterales</taxon>
        <taxon>Caulobacteraceae</taxon>
        <taxon>Caulobacter</taxon>
    </lineage>
</organism>
<evidence type="ECO:0000256" key="4">
    <source>
        <dbReference type="ARBA" id="ARBA00022679"/>
    </source>
</evidence>
<evidence type="ECO:0000256" key="2">
    <source>
        <dbReference type="ARBA" id="ARBA00012438"/>
    </source>
</evidence>
<keyword evidence="4 11" id="KW-0808">Transferase</keyword>
<dbReference type="InterPro" id="IPR003594">
    <property type="entry name" value="HATPase_dom"/>
</dbReference>
<feature type="modified residue" description="4-aspartylphosphate" evidence="7">
    <location>
        <position position="509"/>
    </location>
</feature>
<dbReference type="InterPro" id="IPR001789">
    <property type="entry name" value="Sig_transdc_resp-reg_receiver"/>
</dbReference>
<dbReference type="InterPro" id="IPR005467">
    <property type="entry name" value="His_kinase_dom"/>
</dbReference>
<dbReference type="AlphaFoldDB" id="A0A0H3CCZ6"/>
<keyword evidence="6" id="KW-0902">Two-component regulatory system</keyword>
<feature type="transmembrane region" description="Helical" evidence="8">
    <location>
        <begin position="113"/>
        <end position="132"/>
    </location>
</feature>
<dbReference type="InterPro" id="IPR003661">
    <property type="entry name" value="HisK_dim/P_dom"/>
</dbReference>
<dbReference type="Pfam" id="PF00072">
    <property type="entry name" value="Response_reg"/>
    <property type="match status" value="1"/>
</dbReference>
<keyword evidence="5 11" id="KW-0418">Kinase</keyword>
<evidence type="ECO:0000256" key="8">
    <source>
        <dbReference type="SAM" id="Phobius"/>
    </source>
</evidence>
<feature type="transmembrane region" description="Helical" evidence="8">
    <location>
        <begin position="85"/>
        <end position="107"/>
    </location>
</feature>
<dbReference type="Gene3D" id="1.10.287.130">
    <property type="match status" value="1"/>
</dbReference>
<dbReference type="RefSeq" id="WP_010921450.1">
    <property type="nucleotide sequence ID" value="NC_011916.1"/>
</dbReference>
<dbReference type="Proteomes" id="UP000001364">
    <property type="component" value="Chromosome"/>
</dbReference>
<feature type="domain" description="Histidine kinase" evidence="9">
    <location>
        <begin position="223"/>
        <end position="443"/>
    </location>
</feature>
<dbReference type="FunFam" id="3.30.565.10:FF:000010">
    <property type="entry name" value="Sensor histidine kinase RcsC"/>
    <property type="match status" value="1"/>
</dbReference>
<dbReference type="EMBL" id="CP001340">
    <property type="protein sequence ID" value="ACL97203.1"/>
    <property type="molecule type" value="Genomic_DNA"/>
</dbReference>
<dbReference type="OrthoDB" id="7933832at2"/>
<dbReference type="SUPFAM" id="SSF52172">
    <property type="entry name" value="CheY-like"/>
    <property type="match status" value="1"/>
</dbReference>
<reference evidence="11 12" key="1">
    <citation type="journal article" date="2010" name="J. Bacteriol.">
        <title>The genetic basis of laboratory adaptation in Caulobacter crescentus.</title>
        <authorList>
            <person name="Marks M.E."/>
            <person name="Castro-Rojas C.M."/>
            <person name="Teiling C."/>
            <person name="Du L."/>
            <person name="Kapatral V."/>
            <person name="Walunas T.L."/>
            <person name="Crosson S."/>
        </authorList>
    </citation>
    <scope>NUCLEOTIDE SEQUENCE [LARGE SCALE GENOMIC DNA]</scope>
    <source>
        <strain evidence="12">NA1000 / CB15N</strain>
    </source>
</reference>
<feature type="domain" description="Response regulatory" evidence="10">
    <location>
        <begin position="460"/>
        <end position="577"/>
    </location>
</feature>
<dbReference type="PRINTS" id="PR00344">
    <property type="entry name" value="BCTRLSENSOR"/>
</dbReference>
<dbReference type="InterPro" id="IPR036097">
    <property type="entry name" value="HisK_dim/P_sf"/>
</dbReference>
<dbReference type="PANTHER" id="PTHR43047:SF78">
    <property type="entry name" value="SENSORY_REGULATORY PROTEIN RPFC"/>
    <property type="match status" value="1"/>
</dbReference>
<dbReference type="CDD" id="cd00082">
    <property type="entry name" value="HisKA"/>
    <property type="match status" value="1"/>
</dbReference>
<proteinExistence type="predicted"/>
<dbReference type="PROSITE" id="PS50110">
    <property type="entry name" value="RESPONSE_REGULATORY"/>
    <property type="match status" value="1"/>
</dbReference>
<keyword evidence="3 7" id="KW-0597">Phosphoprotein</keyword>
<dbReference type="PhylomeDB" id="A0A0H3CCZ6"/>
<dbReference type="EC" id="2.7.13.3" evidence="2"/>
<dbReference type="SMART" id="SM00388">
    <property type="entry name" value="HisKA"/>
    <property type="match status" value="1"/>
</dbReference>
<dbReference type="GeneID" id="7331935"/>
<evidence type="ECO:0000256" key="1">
    <source>
        <dbReference type="ARBA" id="ARBA00000085"/>
    </source>
</evidence>
<evidence type="ECO:0000313" key="11">
    <source>
        <dbReference type="EMBL" id="ACL97203.1"/>
    </source>
</evidence>
<dbReference type="PATRIC" id="fig|565050.3.peg.3644"/>
<evidence type="ECO:0000259" key="9">
    <source>
        <dbReference type="PROSITE" id="PS50109"/>
    </source>
</evidence>
<dbReference type="SMART" id="SM00387">
    <property type="entry name" value="HATPase_c"/>
    <property type="match status" value="1"/>
</dbReference>
<dbReference type="HOGENOM" id="CLU_000445_114_75_5"/>
<dbReference type="Gene3D" id="3.30.565.10">
    <property type="entry name" value="Histidine kinase-like ATPase, C-terminal domain"/>
    <property type="match status" value="1"/>
</dbReference>
<dbReference type="InterPro" id="IPR004358">
    <property type="entry name" value="Sig_transdc_His_kin-like_C"/>
</dbReference>
<dbReference type="Gene3D" id="3.40.50.2300">
    <property type="match status" value="1"/>
</dbReference>
<dbReference type="InterPro" id="IPR011006">
    <property type="entry name" value="CheY-like_superfamily"/>
</dbReference>
<dbReference type="SUPFAM" id="SSF47384">
    <property type="entry name" value="Homodimeric domain of signal transducing histidine kinase"/>
    <property type="match status" value="1"/>
</dbReference>
<dbReference type="GO" id="GO:0000155">
    <property type="term" value="F:phosphorelay sensor kinase activity"/>
    <property type="evidence" value="ECO:0007669"/>
    <property type="project" value="InterPro"/>
</dbReference>
<name>A0A0H3CCZ6_CAUVN</name>
<dbReference type="SMART" id="SM00448">
    <property type="entry name" value="REC"/>
    <property type="match status" value="1"/>
</dbReference>
<keyword evidence="12" id="KW-1185">Reference proteome</keyword>
<dbReference type="RefSeq" id="YP_002519111.1">
    <property type="nucleotide sequence ID" value="NC_011916.1"/>
</dbReference>
<evidence type="ECO:0000256" key="7">
    <source>
        <dbReference type="PROSITE-ProRule" id="PRU00169"/>
    </source>
</evidence>
<comment type="catalytic activity">
    <reaction evidence="1">
        <text>ATP + protein L-histidine = ADP + protein N-phospho-L-histidine.</text>
        <dbReference type="EC" id="2.7.13.3"/>
    </reaction>
</comment>
<keyword evidence="8" id="KW-1133">Transmembrane helix</keyword>
<dbReference type="SUPFAM" id="SSF55874">
    <property type="entry name" value="ATPase domain of HSP90 chaperone/DNA topoisomerase II/histidine kinase"/>
    <property type="match status" value="1"/>
</dbReference>
<feature type="transmembrane region" description="Helical" evidence="8">
    <location>
        <begin position="170"/>
        <end position="190"/>
    </location>
</feature>
<keyword evidence="8" id="KW-0812">Transmembrane</keyword>
<keyword evidence="8" id="KW-0472">Membrane</keyword>
<accession>A0A0H3CCZ6</accession>
<dbReference type="CDD" id="cd17546">
    <property type="entry name" value="REC_hyHK_CKI1_RcsC-like"/>
    <property type="match status" value="1"/>
</dbReference>
<evidence type="ECO:0000259" key="10">
    <source>
        <dbReference type="PROSITE" id="PS50110"/>
    </source>
</evidence>
<feature type="transmembrane region" description="Helical" evidence="8">
    <location>
        <begin position="52"/>
        <end position="73"/>
    </location>
</feature>
<dbReference type="InterPro" id="IPR036890">
    <property type="entry name" value="HATPase_C_sf"/>
</dbReference>
<evidence type="ECO:0000256" key="6">
    <source>
        <dbReference type="ARBA" id="ARBA00023012"/>
    </source>
</evidence>
<feature type="transmembrane region" description="Helical" evidence="8">
    <location>
        <begin position="139"/>
        <end position="158"/>
    </location>
</feature>
<sequence>MGGGGAPMSAETKDIDLERAVASRRVNTYLRLSSTFAICATLHLVVGLRWVWIWGALYTAIQFLETWLALQLIKRPQSSPDRWRRFSVIALPFLTSAVFGFLAIPLFASDARFAPTLGGMLLAGALMNVVIVHGGLRSATIAAATPYVGYLLVIPIVARQANPDAPLANALWFGALLLIAAVAVASRTLHAALKAEADAKTEAERRRHEAEEAVAAKSAFVAMISHELRTPISAILAGAGRLHSEAPEASSKVHAQLIADAGGLMRTLLNDLLDFSRLEAGRMSVEKSPFNLRQSLSDTLRFWRPELARKGLKLRVVGASTIPQWTLGDAMRLKQVLNNLLSNAAKFTRSGGVSVTLRAEIVGDQVRLVVDVVDTGPGIPEAALPRLFTPFDQLNESVARLHGGSGLGLAISRELARLMGGDLTASNALGQGAHFRFSALLEAAEAPVVPTLGPSISGLRVLVVDDHVVNRRAVELVLQPFGVEATLAESGEEALELLRSEVFDAILMDVYMPGMDGRETTRTLRAGQGPNRDAPVVAVTASATIKDWEACAAAGMNAHVAKPIDPAELFSALAQVMAARDAVGPFRTDVAASSA</sequence>
<feature type="transmembrane region" description="Helical" evidence="8">
    <location>
        <begin position="29"/>
        <end position="46"/>
    </location>
</feature>
<dbReference type="Pfam" id="PF00512">
    <property type="entry name" value="HisKA"/>
    <property type="match status" value="1"/>
</dbReference>
<evidence type="ECO:0000256" key="3">
    <source>
        <dbReference type="ARBA" id="ARBA00022553"/>
    </source>
</evidence>
<evidence type="ECO:0000313" key="12">
    <source>
        <dbReference type="Proteomes" id="UP000001364"/>
    </source>
</evidence>
<evidence type="ECO:0000256" key="5">
    <source>
        <dbReference type="ARBA" id="ARBA00022777"/>
    </source>
</evidence>
<dbReference type="KEGG" id="ccs:CCNA_03738"/>
<dbReference type="SMR" id="A0A0H3CCZ6"/>
<dbReference type="PROSITE" id="PS50109">
    <property type="entry name" value="HIS_KIN"/>
    <property type="match status" value="1"/>
</dbReference>
<dbReference type="Pfam" id="PF02518">
    <property type="entry name" value="HATPase_c"/>
    <property type="match status" value="1"/>
</dbReference>
<gene>
    <name evidence="11" type="ordered locus">CCNA_03738</name>
</gene>
<dbReference type="PANTHER" id="PTHR43047">
    <property type="entry name" value="TWO-COMPONENT HISTIDINE PROTEIN KINASE"/>
    <property type="match status" value="1"/>
</dbReference>
<dbReference type="CDD" id="cd16922">
    <property type="entry name" value="HATPase_EvgS-ArcB-TorS-like"/>
    <property type="match status" value="1"/>
</dbReference>